<protein>
    <submittedName>
        <fullName evidence="1">Uncharacterized protein</fullName>
    </submittedName>
</protein>
<dbReference type="AlphaFoldDB" id="X1EK10"/>
<sequence length="82" mass="10009">MIGNHNLELIDKFIKFEYEEDLFNKEIQGVKYWHYIRFSIYNEILKQKYNIGQAHSNLSGKKFITKFWLQLKQIPNFILKNP</sequence>
<evidence type="ECO:0000313" key="1">
    <source>
        <dbReference type="EMBL" id="GAH32942.1"/>
    </source>
</evidence>
<proteinExistence type="predicted"/>
<name>X1EK10_9ZZZZ</name>
<reference evidence="1" key="1">
    <citation type="journal article" date="2014" name="Front. Microbiol.">
        <title>High frequency of phylogenetically diverse reductive dehalogenase-homologous genes in deep subseafloor sedimentary metagenomes.</title>
        <authorList>
            <person name="Kawai M."/>
            <person name="Futagami T."/>
            <person name="Toyoda A."/>
            <person name="Takaki Y."/>
            <person name="Nishi S."/>
            <person name="Hori S."/>
            <person name="Arai W."/>
            <person name="Tsubouchi T."/>
            <person name="Morono Y."/>
            <person name="Uchiyama I."/>
            <person name="Ito T."/>
            <person name="Fujiyama A."/>
            <person name="Inagaki F."/>
            <person name="Takami H."/>
        </authorList>
    </citation>
    <scope>NUCLEOTIDE SEQUENCE</scope>
    <source>
        <strain evidence="1">Expedition CK06-06</strain>
    </source>
</reference>
<dbReference type="EMBL" id="BARU01013086">
    <property type="protein sequence ID" value="GAH32942.1"/>
    <property type="molecule type" value="Genomic_DNA"/>
</dbReference>
<accession>X1EK10</accession>
<gene>
    <name evidence="1" type="ORF">S03H2_23822</name>
</gene>
<comment type="caution">
    <text evidence="1">The sequence shown here is derived from an EMBL/GenBank/DDBJ whole genome shotgun (WGS) entry which is preliminary data.</text>
</comment>
<feature type="non-terminal residue" evidence="1">
    <location>
        <position position="82"/>
    </location>
</feature>
<organism evidence="1">
    <name type="scientific">marine sediment metagenome</name>
    <dbReference type="NCBI Taxonomy" id="412755"/>
    <lineage>
        <taxon>unclassified sequences</taxon>
        <taxon>metagenomes</taxon>
        <taxon>ecological metagenomes</taxon>
    </lineage>
</organism>